<evidence type="ECO:0000313" key="2">
    <source>
        <dbReference type="Proteomes" id="UP001501257"/>
    </source>
</evidence>
<dbReference type="EMBL" id="BAABLK010000086">
    <property type="protein sequence ID" value="GAA5228677.1"/>
    <property type="molecule type" value="Genomic_DNA"/>
</dbReference>
<dbReference type="InterPro" id="IPR054228">
    <property type="entry name" value="DUF6953"/>
</dbReference>
<gene>
    <name evidence="1" type="ORF">GCM10025778_32160</name>
</gene>
<reference evidence="2" key="1">
    <citation type="journal article" date="2019" name="Int. J. Syst. Evol. Microbiol.">
        <title>The Global Catalogue of Microorganisms (GCM) 10K type strain sequencing project: providing services to taxonomists for standard genome sequencing and annotation.</title>
        <authorList>
            <consortium name="The Broad Institute Genomics Platform"/>
            <consortium name="The Broad Institute Genome Sequencing Center for Infectious Disease"/>
            <person name="Wu L."/>
            <person name="Ma J."/>
        </authorList>
    </citation>
    <scope>NUCLEOTIDE SEQUENCE [LARGE SCALE GENOMIC DNA]</scope>
    <source>
        <strain evidence="2">JCM 18952</strain>
    </source>
</reference>
<accession>A0ABP9TQ13</accession>
<sequence>MTNAPEIAQWVLDLIHEEKTVHQEAVVPRIAQAFGEEWVYTTDKGHLAINRDVLKELRKVRDSSVRWDREERCWTVLEAS</sequence>
<dbReference type="RefSeq" id="WP_210101364.1">
    <property type="nucleotide sequence ID" value="NZ_BAABLK010000086.1"/>
</dbReference>
<protein>
    <submittedName>
        <fullName evidence="1">Uncharacterized protein</fullName>
    </submittedName>
</protein>
<organism evidence="1 2">
    <name type="scientific">Paeniglutamicibacter antarcticus</name>
    <dbReference type="NCBI Taxonomy" id="494023"/>
    <lineage>
        <taxon>Bacteria</taxon>
        <taxon>Bacillati</taxon>
        <taxon>Actinomycetota</taxon>
        <taxon>Actinomycetes</taxon>
        <taxon>Micrococcales</taxon>
        <taxon>Micrococcaceae</taxon>
        <taxon>Paeniglutamicibacter</taxon>
    </lineage>
</organism>
<evidence type="ECO:0000313" key="1">
    <source>
        <dbReference type="EMBL" id="GAA5228677.1"/>
    </source>
</evidence>
<dbReference type="Proteomes" id="UP001501257">
    <property type="component" value="Unassembled WGS sequence"/>
</dbReference>
<proteinExistence type="predicted"/>
<keyword evidence="2" id="KW-1185">Reference proteome</keyword>
<name>A0ABP9TQ13_9MICC</name>
<dbReference type="Pfam" id="PF22266">
    <property type="entry name" value="DUF6953"/>
    <property type="match status" value="1"/>
</dbReference>
<comment type="caution">
    <text evidence="1">The sequence shown here is derived from an EMBL/GenBank/DDBJ whole genome shotgun (WGS) entry which is preliminary data.</text>
</comment>